<feature type="region of interest" description="Disordered" evidence="1">
    <location>
        <begin position="40"/>
        <end position="122"/>
    </location>
</feature>
<evidence type="ECO:0000313" key="3">
    <source>
        <dbReference type="Proteomes" id="UP000256690"/>
    </source>
</evidence>
<sequence>MAMAAAVTIKTGRFSLYAYQRLSKALLSSFLPPPPSARCVRGEGRSFSPNTTQNKHQVYRYSRDPPPGCAAEPGKIGADSGTNCRTATKRRFQEVKGIDESTDEYESEPDSPRSQSTQKPWIAEEKYAYYEDDGESVLGSESDGDNGNNGDDSDERMARSNKRFENPAVSKSPFYMESDGGKAPHFRKEFGKLIAELNRAIFALPGANGNSGAKNLDAFKNRDEAEFDSTSTDAYPTTVQTLCGMPKMLDSDEFAEFLPRLP</sequence>
<name>A0A3D8T5L1_9EURO</name>
<comment type="caution">
    <text evidence="2">The sequence shown here is derived from an EMBL/GenBank/DDBJ whole genome shotgun (WGS) entry which is preliminary data.</text>
</comment>
<feature type="region of interest" description="Disordered" evidence="1">
    <location>
        <begin position="135"/>
        <end position="180"/>
    </location>
</feature>
<feature type="compositionally biased region" description="Low complexity" evidence="1">
    <location>
        <begin position="139"/>
        <end position="150"/>
    </location>
</feature>
<feature type="compositionally biased region" description="Acidic residues" evidence="1">
    <location>
        <begin position="100"/>
        <end position="109"/>
    </location>
</feature>
<dbReference type="GeneID" id="38111511"/>
<proteinExistence type="predicted"/>
<gene>
    <name evidence="2" type="ORF">DSM5745_01141</name>
</gene>
<dbReference type="RefSeq" id="XP_026609002.1">
    <property type="nucleotide sequence ID" value="XM_026743157.1"/>
</dbReference>
<feature type="compositionally biased region" description="Polar residues" evidence="1">
    <location>
        <begin position="47"/>
        <end position="56"/>
    </location>
</feature>
<protein>
    <submittedName>
        <fullName evidence="2">Uncharacterized protein</fullName>
    </submittedName>
</protein>
<reference evidence="2 3" key="1">
    <citation type="journal article" date="2018" name="IMA Fungus">
        <title>IMA Genome-F 9: Draft genome sequence of Annulohypoxylon stygium, Aspergillus mulundensis, Berkeleyomyces basicola (syn. Thielaviopsis basicola), Ceratocystis smalleyi, two Cercospora beticola strains, Coleophoma cylindrospora, Fusarium fracticaudum, Phialophora cf. hyalina, and Morchella septimelata.</title>
        <authorList>
            <person name="Wingfield B.D."/>
            <person name="Bills G.F."/>
            <person name="Dong Y."/>
            <person name="Huang W."/>
            <person name="Nel W.J."/>
            <person name="Swalarsk-Parry B.S."/>
            <person name="Vaghefi N."/>
            <person name="Wilken P.M."/>
            <person name="An Z."/>
            <person name="de Beer Z.W."/>
            <person name="De Vos L."/>
            <person name="Chen L."/>
            <person name="Duong T.A."/>
            <person name="Gao Y."/>
            <person name="Hammerbacher A."/>
            <person name="Kikkert J.R."/>
            <person name="Li Y."/>
            <person name="Li H."/>
            <person name="Li K."/>
            <person name="Li Q."/>
            <person name="Liu X."/>
            <person name="Ma X."/>
            <person name="Naidoo K."/>
            <person name="Pethybridge S.J."/>
            <person name="Sun J."/>
            <person name="Steenkamp E.T."/>
            <person name="van der Nest M.A."/>
            <person name="van Wyk S."/>
            <person name="Wingfield M.J."/>
            <person name="Xiong C."/>
            <person name="Yue Q."/>
            <person name="Zhang X."/>
        </authorList>
    </citation>
    <scope>NUCLEOTIDE SEQUENCE [LARGE SCALE GENOMIC DNA]</scope>
    <source>
        <strain evidence="2 3">DSM 5745</strain>
    </source>
</reference>
<keyword evidence="3" id="KW-1185">Reference proteome</keyword>
<feature type="compositionally biased region" description="Basic and acidic residues" evidence="1">
    <location>
        <begin position="155"/>
        <end position="165"/>
    </location>
</feature>
<evidence type="ECO:0000313" key="2">
    <source>
        <dbReference type="EMBL" id="RDW93819.1"/>
    </source>
</evidence>
<organism evidence="2 3">
    <name type="scientific">Aspergillus mulundensis</name>
    <dbReference type="NCBI Taxonomy" id="1810919"/>
    <lineage>
        <taxon>Eukaryota</taxon>
        <taxon>Fungi</taxon>
        <taxon>Dikarya</taxon>
        <taxon>Ascomycota</taxon>
        <taxon>Pezizomycotina</taxon>
        <taxon>Eurotiomycetes</taxon>
        <taxon>Eurotiomycetidae</taxon>
        <taxon>Eurotiales</taxon>
        <taxon>Aspergillaceae</taxon>
        <taxon>Aspergillus</taxon>
        <taxon>Aspergillus subgen. Nidulantes</taxon>
    </lineage>
</organism>
<dbReference type="EMBL" id="PVWQ01000001">
    <property type="protein sequence ID" value="RDW93819.1"/>
    <property type="molecule type" value="Genomic_DNA"/>
</dbReference>
<dbReference type="Proteomes" id="UP000256690">
    <property type="component" value="Unassembled WGS sequence"/>
</dbReference>
<dbReference type="AlphaFoldDB" id="A0A3D8T5L1"/>
<accession>A0A3D8T5L1</accession>
<evidence type="ECO:0000256" key="1">
    <source>
        <dbReference type="SAM" id="MobiDB-lite"/>
    </source>
</evidence>